<dbReference type="Pfam" id="PF04082">
    <property type="entry name" value="Fungal_trans"/>
    <property type="match status" value="1"/>
</dbReference>
<evidence type="ECO:0000256" key="6">
    <source>
        <dbReference type="ARBA" id="ARBA00023163"/>
    </source>
</evidence>
<dbReference type="SUPFAM" id="SSF57701">
    <property type="entry name" value="Zn2/Cys6 DNA-binding domain"/>
    <property type="match status" value="1"/>
</dbReference>
<dbReference type="GO" id="GO:0003677">
    <property type="term" value="F:DNA binding"/>
    <property type="evidence" value="ECO:0007669"/>
    <property type="project" value="UniProtKB-KW"/>
</dbReference>
<reference evidence="10" key="1">
    <citation type="submission" date="2021-03" db="EMBL/GenBank/DDBJ databases">
        <authorList>
            <person name="Tagirdzhanova G."/>
        </authorList>
    </citation>
    <scope>NUCLEOTIDE SEQUENCE</scope>
</reference>
<keyword evidence="7" id="KW-0539">Nucleus</keyword>
<dbReference type="GO" id="GO:0005634">
    <property type="term" value="C:nucleus"/>
    <property type="evidence" value="ECO:0007669"/>
    <property type="project" value="UniProtKB-SubCell"/>
</dbReference>
<dbReference type="EMBL" id="CAJPDS010000059">
    <property type="protein sequence ID" value="CAF9931362.1"/>
    <property type="molecule type" value="Genomic_DNA"/>
</dbReference>
<dbReference type="InterPro" id="IPR007219">
    <property type="entry name" value="XnlR_reg_dom"/>
</dbReference>
<evidence type="ECO:0000256" key="1">
    <source>
        <dbReference type="ARBA" id="ARBA00004123"/>
    </source>
</evidence>
<proteinExistence type="predicted"/>
<dbReference type="InterPro" id="IPR001138">
    <property type="entry name" value="Zn2Cys6_DnaBD"/>
</dbReference>
<keyword evidence="4" id="KW-0805">Transcription regulation</keyword>
<dbReference type="SMART" id="SM00066">
    <property type="entry name" value="GAL4"/>
    <property type="match status" value="1"/>
</dbReference>
<evidence type="ECO:0000256" key="7">
    <source>
        <dbReference type="ARBA" id="ARBA00023242"/>
    </source>
</evidence>
<dbReference type="OrthoDB" id="2154091at2759"/>
<dbReference type="PANTHER" id="PTHR31313:SF86">
    <property type="entry name" value="ZN(2)-C6 FUNGAL-TYPE DOMAIN-CONTAINING PROTEIN"/>
    <property type="match status" value="1"/>
</dbReference>
<comment type="caution">
    <text evidence="10">The sequence shown here is derived from an EMBL/GenBank/DDBJ whole genome shotgun (WGS) entry which is preliminary data.</text>
</comment>
<dbReference type="CDD" id="cd12148">
    <property type="entry name" value="fungal_TF_MHR"/>
    <property type="match status" value="1"/>
</dbReference>
<dbReference type="Gene3D" id="4.10.240.10">
    <property type="entry name" value="Zn(2)-C6 fungal-type DNA-binding domain"/>
    <property type="match status" value="1"/>
</dbReference>
<dbReference type="PANTHER" id="PTHR31313">
    <property type="entry name" value="TY1 ENHANCER ACTIVATOR"/>
    <property type="match status" value="1"/>
</dbReference>
<dbReference type="SMART" id="SM00906">
    <property type="entry name" value="Fungal_trans"/>
    <property type="match status" value="1"/>
</dbReference>
<dbReference type="GO" id="GO:0000981">
    <property type="term" value="F:DNA-binding transcription factor activity, RNA polymerase II-specific"/>
    <property type="evidence" value="ECO:0007669"/>
    <property type="project" value="InterPro"/>
</dbReference>
<keyword evidence="3" id="KW-0862">Zinc</keyword>
<dbReference type="GO" id="GO:0008270">
    <property type="term" value="F:zinc ion binding"/>
    <property type="evidence" value="ECO:0007669"/>
    <property type="project" value="InterPro"/>
</dbReference>
<dbReference type="InterPro" id="IPR051615">
    <property type="entry name" value="Transcr_Regulatory_Elem"/>
</dbReference>
<accession>A0A8H3FUM2</accession>
<evidence type="ECO:0000313" key="10">
    <source>
        <dbReference type="EMBL" id="CAF9931362.1"/>
    </source>
</evidence>
<dbReference type="PROSITE" id="PS50048">
    <property type="entry name" value="ZN2_CY6_FUNGAL_2"/>
    <property type="match status" value="1"/>
</dbReference>
<evidence type="ECO:0000256" key="4">
    <source>
        <dbReference type="ARBA" id="ARBA00023015"/>
    </source>
</evidence>
<evidence type="ECO:0000256" key="5">
    <source>
        <dbReference type="ARBA" id="ARBA00023125"/>
    </source>
</evidence>
<feature type="region of interest" description="Disordered" evidence="8">
    <location>
        <begin position="622"/>
        <end position="643"/>
    </location>
</feature>
<feature type="compositionally biased region" description="Low complexity" evidence="8">
    <location>
        <begin position="110"/>
        <end position="127"/>
    </location>
</feature>
<comment type="subcellular location">
    <subcellularLocation>
        <location evidence="1">Nucleus</location>
    </subcellularLocation>
</comment>
<keyword evidence="5" id="KW-0238">DNA-binding</keyword>
<dbReference type="AlphaFoldDB" id="A0A8H3FUM2"/>
<feature type="domain" description="Zn(2)-C6 fungal-type" evidence="9">
    <location>
        <begin position="16"/>
        <end position="46"/>
    </location>
</feature>
<dbReference type="InterPro" id="IPR036864">
    <property type="entry name" value="Zn2-C6_fun-type_DNA-bd_sf"/>
</dbReference>
<keyword evidence="6" id="KW-0804">Transcription</keyword>
<feature type="region of interest" description="Disordered" evidence="8">
    <location>
        <begin position="90"/>
        <end position="130"/>
    </location>
</feature>
<gene>
    <name evidence="10" type="ORF">HETSPECPRED_007847</name>
</gene>
<evidence type="ECO:0000256" key="2">
    <source>
        <dbReference type="ARBA" id="ARBA00022723"/>
    </source>
</evidence>
<dbReference type="CDD" id="cd00067">
    <property type="entry name" value="GAL4"/>
    <property type="match status" value="1"/>
</dbReference>
<evidence type="ECO:0000259" key="9">
    <source>
        <dbReference type="PROSITE" id="PS50048"/>
    </source>
</evidence>
<dbReference type="PROSITE" id="PS00463">
    <property type="entry name" value="ZN2_CY6_FUNGAL_1"/>
    <property type="match status" value="1"/>
</dbReference>
<evidence type="ECO:0000313" key="11">
    <source>
        <dbReference type="Proteomes" id="UP000664521"/>
    </source>
</evidence>
<organism evidence="10 11">
    <name type="scientific">Heterodermia speciosa</name>
    <dbReference type="NCBI Taxonomy" id="116794"/>
    <lineage>
        <taxon>Eukaryota</taxon>
        <taxon>Fungi</taxon>
        <taxon>Dikarya</taxon>
        <taxon>Ascomycota</taxon>
        <taxon>Pezizomycotina</taxon>
        <taxon>Lecanoromycetes</taxon>
        <taxon>OSLEUM clade</taxon>
        <taxon>Lecanoromycetidae</taxon>
        <taxon>Caliciales</taxon>
        <taxon>Physciaceae</taxon>
        <taxon>Heterodermia</taxon>
    </lineage>
</organism>
<sequence>MDDAASSSKRKRARKACQLCHQRKLKCGNELPKCNNCTTYGKDCIYHEGSKKPRPSNDRIERLEEENRSLQARLAQITPDYAEGVSVDTSITGASESEPKTIEPVPSGGSPEFPTEPTRTPPSSNNNVLSDLEYHGPSGVLFDAMGSRADEAGENCTFDLPSEGVCSQLMNEAAAQRQAEHVHFAAKRLDLDGIQPDLAQELLSLFWRTANSSLLLVYRPAFMRDWAVGGNYFSKLLLNAIYHNASRFASELLVLKHAPSIPALRRTFRERFSQLLLETLGESKVTTTQALLVMSGSLSLIGGDGSTIWLYSGMAFRMMFDLGLHTVGVGAFRQSKPSEEDKEVQRRLFWSAFFIDKLLAFVYGRPPALQEADTFVPMAFADSFEELQQWVPVGNSSVKASEISPIYGISAFTRLARLSIVMNKILNTIYRVNLDQQKSTLVVETLNSLNHDLSEWYQIMPLHLRFSPAAVGVSSATVPAPHTYIQNIMYYLLQILVHRPFVSLGHLYNTLPSVVLESFSTCAAAADNIALYLESYERVHSFSRAPFPLFYATYITATIHVRVAKQKQVETNAYTHLRTCLRVFEANSREHPEARLAITIVRKLMDRLGVDAPNAGVLSYDQATTQRQPSISENTGKLGPSSQDTIQNTHHDEGLRWNVGELDFDEMLQNFESPRLSPTFPEWPTLSSASVPDQGEIYSSAAVHSDGFFDFDALGA</sequence>
<protein>
    <recommendedName>
        <fullName evidence="9">Zn(2)-C6 fungal-type domain-containing protein</fullName>
    </recommendedName>
</protein>
<evidence type="ECO:0000256" key="8">
    <source>
        <dbReference type="SAM" id="MobiDB-lite"/>
    </source>
</evidence>
<dbReference type="GO" id="GO:0006351">
    <property type="term" value="P:DNA-templated transcription"/>
    <property type="evidence" value="ECO:0007669"/>
    <property type="project" value="InterPro"/>
</dbReference>
<dbReference type="Proteomes" id="UP000664521">
    <property type="component" value="Unassembled WGS sequence"/>
</dbReference>
<dbReference type="Pfam" id="PF00172">
    <property type="entry name" value="Zn_clus"/>
    <property type="match status" value="1"/>
</dbReference>
<keyword evidence="11" id="KW-1185">Reference proteome</keyword>
<keyword evidence="2" id="KW-0479">Metal-binding</keyword>
<name>A0A8H3FUM2_9LECA</name>
<evidence type="ECO:0000256" key="3">
    <source>
        <dbReference type="ARBA" id="ARBA00022833"/>
    </source>
</evidence>